<dbReference type="EMBL" id="FNJQ01000019">
    <property type="protein sequence ID" value="SDP44859.1"/>
    <property type="molecule type" value="Genomic_DNA"/>
</dbReference>
<dbReference type="PANTHER" id="PTHR40446:SF2">
    <property type="entry name" value="N-ACETYLGLUCOSAMINE-1-PHOSPHODIESTER ALPHA-N-ACETYLGLUCOSAMINIDASE"/>
    <property type="match status" value="1"/>
</dbReference>
<gene>
    <name evidence="4" type="ORF">SAMN05216366_11959</name>
</gene>
<evidence type="ECO:0000313" key="5">
    <source>
        <dbReference type="Proteomes" id="UP000182412"/>
    </source>
</evidence>
<dbReference type="PANTHER" id="PTHR40446">
    <property type="entry name" value="N-ACETYLGLUCOSAMINE-1-PHOSPHODIESTER ALPHA-N-ACETYLGLUCOSAMINIDASE"/>
    <property type="match status" value="1"/>
</dbReference>
<dbReference type="Proteomes" id="UP000182412">
    <property type="component" value="Unassembled WGS sequence"/>
</dbReference>
<evidence type="ECO:0000256" key="2">
    <source>
        <dbReference type="SAM" id="SignalP"/>
    </source>
</evidence>
<dbReference type="InterPro" id="IPR018711">
    <property type="entry name" value="NAGPA"/>
</dbReference>
<dbReference type="RefSeq" id="WP_074572594.1">
    <property type="nucleotide sequence ID" value="NZ_FNJQ01000019.1"/>
</dbReference>
<feature type="signal peptide" evidence="2">
    <location>
        <begin position="1"/>
        <end position="25"/>
    </location>
</feature>
<sequence length="500" mass="53729">MFYKSRKITALLLALSLLGLPVAEAADLNSVRYHSGAEHDRIVFDWSEMPRYNVTVSADKKLLTIDFFNADKRAINKEAFSSSRIESVDYTTRNGHLLVSMKLKSGLGYKVEKLGNPARVFVDILPETMVHNGSSAAQKKPTGVVRKPAGTVKPSASDARNMMPLNFDGLYTEMMAPGIAKRQYVYWDDAGKISAYFVEADKNLYTIKPVLAKGRIPGLQTTSGMSDMTDAVAAVNATYFAGNGDAIGMVKIDGDMAGTTYFRRTAIGMNASGQPFMGPVTYSGHVTLGDVTLPVSGVDCERGANNLTIYNHWYGPRTRTNEYGMEYTVVNGEVTAIHTGNSVIPKDGMVISVHGSSAEAFAGVQVGDRAEIDQEMGARWNQAVDIMGAGPRLVQNGQVSVTAGDEQFPGDIRYGRAPRSAVAILKNGNYLFGVVDGRQSSSRGLTLTDWAKLLVKMGAKDAMNLDGGGSSALVIGGQLQNSPSDGSERYVGSALIITKK</sequence>
<dbReference type="OrthoDB" id="9816453at2"/>
<reference evidence="4 5" key="1">
    <citation type="submission" date="2016-10" db="EMBL/GenBank/DDBJ databases">
        <authorList>
            <person name="de Groot N.N."/>
        </authorList>
    </citation>
    <scope>NUCLEOTIDE SEQUENCE [LARGE SCALE GENOMIC DNA]</scope>
    <source>
        <strain evidence="4 5">S137</strain>
    </source>
</reference>
<feature type="region of interest" description="Disordered" evidence="1">
    <location>
        <begin position="133"/>
        <end position="156"/>
    </location>
</feature>
<name>A0A1H0STG1_SELRU</name>
<dbReference type="AlphaFoldDB" id="A0A1H0STG1"/>
<feature type="chain" id="PRO_5010230814" description="Phosphodiester glycosidase domain-containing protein" evidence="2">
    <location>
        <begin position="26"/>
        <end position="500"/>
    </location>
</feature>
<evidence type="ECO:0000256" key="1">
    <source>
        <dbReference type="SAM" id="MobiDB-lite"/>
    </source>
</evidence>
<proteinExistence type="predicted"/>
<organism evidence="4 5">
    <name type="scientific">Selenomonas ruminantium</name>
    <dbReference type="NCBI Taxonomy" id="971"/>
    <lineage>
        <taxon>Bacteria</taxon>
        <taxon>Bacillati</taxon>
        <taxon>Bacillota</taxon>
        <taxon>Negativicutes</taxon>
        <taxon>Selenomonadales</taxon>
        <taxon>Selenomonadaceae</taxon>
        <taxon>Selenomonas</taxon>
    </lineage>
</organism>
<feature type="domain" description="Phosphodiester glycosidase" evidence="3">
    <location>
        <begin position="328"/>
        <end position="498"/>
    </location>
</feature>
<evidence type="ECO:0000259" key="3">
    <source>
        <dbReference type="Pfam" id="PF09992"/>
    </source>
</evidence>
<keyword evidence="2" id="KW-0732">Signal</keyword>
<protein>
    <recommendedName>
        <fullName evidence="3">Phosphodiester glycosidase domain-containing protein</fullName>
    </recommendedName>
</protein>
<dbReference type="Pfam" id="PF09992">
    <property type="entry name" value="NAGPA"/>
    <property type="match status" value="1"/>
</dbReference>
<accession>A0A1H0STG1</accession>
<evidence type="ECO:0000313" key="4">
    <source>
        <dbReference type="EMBL" id="SDP44859.1"/>
    </source>
</evidence>